<feature type="domain" description="HpcH/HpaI aldolase/citrate lyase" evidence="4">
    <location>
        <begin position="4"/>
        <end position="204"/>
    </location>
</feature>
<evidence type="ECO:0000313" key="6">
    <source>
        <dbReference type="Proteomes" id="UP001174909"/>
    </source>
</evidence>
<protein>
    <submittedName>
        <fullName evidence="5">4-hydroxy-2-oxovalerate aldolase</fullName>
    </submittedName>
</protein>
<keyword evidence="6" id="KW-1185">Reference proteome</keyword>
<keyword evidence="2" id="KW-0479">Metal-binding</keyword>
<dbReference type="AlphaFoldDB" id="A0AA35WRJ1"/>
<dbReference type="Gene3D" id="3.20.20.60">
    <property type="entry name" value="Phosphoenolpyruvate-binding domains"/>
    <property type="match status" value="1"/>
</dbReference>
<organism evidence="5 6">
    <name type="scientific">Geodia barretti</name>
    <name type="common">Barrett's horny sponge</name>
    <dbReference type="NCBI Taxonomy" id="519541"/>
    <lineage>
        <taxon>Eukaryota</taxon>
        <taxon>Metazoa</taxon>
        <taxon>Porifera</taxon>
        <taxon>Demospongiae</taxon>
        <taxon>Heteroscleromorpha</taxon>
        <taxon>Tetractinellida</taxon>
        <taxon>Astrophorina</taxon>
        <taxon>Geodiidae</taxon>
        <taxon>Geodia</taxon>
    </lineage>
</organism>
<evidence type="ECO:0000313" key="5">
    <source>
        <dbReference type="EMBL" id="CAI8026441.1"/>
    </source>
</evidence>
<dbReference type="InterPro" id="IPR005000">
    <property type="entry name" value="Aldolase/citrate-lyase_domain"/>
</dbReference>
<dbReference type="PANTHER" id="PTHR30502:SF0">
    <property type="entry name" value="PHOSPHOENOLPYRUVATE CARBOXYLASE FAMILY PROTEIN"/>
    <property type="match status" value="1"/>
</dbReference>
<dbReference type="GO" id="GO:0016832">
    <property type="term" value="F:aldehyde-lyase activity"/>
    <property type="evidence" value="ECO:0007669"/>
    <property type="project" value="TreeGrafter"/>
</dbReference>
<dbReference type="InterPro" id="IPR040442">
    <property type="entry name" value="Pyrv_kinase-like_dom_sf"/>
</dbReference>
<dbReference type="InterPro" id="IPR050251">
    <property type="entry name" value="HpcH-HpaI_aldolase"/>
</dbReference>
<comment type="caution">
    <text evidence="5">The sequence shown here is derived from an EMBL/GenBank/DDBJ whole genome shotgun (WGS) entry which is preliminary data.</text>
</comment>
<dbReference type="EMBL" id="CASHTH010002214">
    <property type="protein sequence ID" value="CAI8026441.1"/>
    <property type="molecule type" value="Genomic_DNA"/>
</dbReference>
<evidence type="ECO:0000256" key="1">
    <source>
        <dbReference type="ARBA" id="ARBA00005568"/>
    </source>
</evidence>
<comment type="similarity">
    <text evidence="1">Belongs to the HpcH/HpaI aldolase family.</text>
</comment>
<gene>
    <name evidence="5" type="ORF">GBAR_LOCUS15188</name>
</gene>
<dbReference type="Pfam" id="PF03328">
    <property type="entry name" value="HpcH_HpaI"/>
    <property type="match status" value="1"/>
</dbReference>
<keyword evidence="3" id="KW-0456">Lyase</keyword>
<name>A0AA35WRJ1_GEOBA</name>
<sequence>MLGGFDYINLDGEHGLFSPESIDAMVRTADGYGLTVTARVPNLTSSTINQFLDRGVIGVLGPHVDNAEQAKQLVDACRFVPDGQRSWGGGRGTFYNDGGLIDQPGLRRTEYMELANKEMLVMAQLETTTAFSNLDEILEVDGIDAFAWGSNDLAQSMGLPGQPDHPDVKAAEASVADRIHAAGRKMSYDISSAINLPELILSGARAYLEANA</sequence>
<evidence type="ECO:0000259" key="4">
    <source>
        <dbReference type="Pfam" id="PF03328"/>
    </source>
</evidence>
<dbReference type="GO" id="GO:0046872">
    <property type="term" value="F:metal ion binding"/>
    <property type="evidence" value="ECO:0007669"/>
    <property type="project" value="UniProtKB-KW"/>
</dbReference>
<dbReference type="Proteomes" id="UP001174909">
    <property type="component" value="Unassembled WGS sequence"/>
</dbReference>
<reference evidence="5" key="1">
    <citation type="submission" date="2023-03" db="EMBL/GenBank/DDBJ databases">
        <authorList>
            <person name="Steffen K."/>
            <person name="Cardenas P."/>
        </authorList>
    </citation>
    <scope>NUCLEOTIDE SEQUENCE</scope>
</reference>
<dbReference type="PANTHER" id="PTHR30502">
    <property type="entry name" value="2-KETO-3-DEOXY-L-RHAMNONATE ALDOLASE"/>
    <property type="match status" value="1"/>
</dbReference>
<evidence type="ECO:0000256" key="2">
    <source>
        <dbReference type="ARBA" id="ARBA00022723"/>
    </source>
</evidence>
<dbReference type="SUPFAM" id="SSF51621">
    <property type="entry name" value="Phosphoenolpyruvate/pyruvate domain"/>
    <property type="match status" value="1"/>
</dbReference>
<proteinExistence type="inferred from homology"/>
<dbReference type="GO" id="GO:0005737">
    <property type="term" value="C:cytoplasm"/>
    <property type="evidence" value="ECO:0007669"/>
    <property type="project" value="TreeGrafter"/>
</dbReference>
<evidence type="ECO:0000256" key="3">
    <source>
        <dbReference type="ARBA" id="ARBA00023239"/>
    </source>
</evidence>
<accession>A0AA35WRJ1</accession>
<dbReference type="InterPro" id="IPR015813">
    <property type="entry name" value="Pyrv/PenolPyrv_kinase-like_dom"/>
</dbReference>